<reference evidence="1" key="1">
    <citation type="journal article" date="2022" name="ISME J.">
        <title>Identification of active gaseous-alkane degraders at natural gas seeps.</title>
        <authorList>
            <person name="Farhan Ul Haque M."/>
            <person name="Hernandez M."/>
            <person name="Crombie A.T."/>
            <person name="Murrell J.C."/>
        </authorList>
    </citation>
    <scope>NUCLEOTIDE SEQUENCE</scope>
    <source>
        <strain evidence="1">PC2</strain>
    </source>
</reference>
<gene>
    <name evidence="1" type="ORF">K2U94_19415</name>
</gene>
<dbReference type="RefSeq" id="WP_243068944.1">
    <property type="nucleotide sequence ID" value="NZ_JAIVFK010000082.1"/>
</dbReference>
<comment type="caution">
    <text evidence="1">The sequence shown here is derived from an EMBL/GenBank/DDBJ whole genome shotgun (WGS) entry which is preliminary data.</text>
</comment>
<name>A0ABS9ZBF8_9HYPH</name>
<keyword evidence="2" id="KW-1185">Reference proteome</keyword>
<accession>A0ABS9ZBF8</accession>
<dbReference type="Proteomes" id="UP001139104">
    <property type="component" value="Unassembled WGS sequence"/>
</dbReference>
<organism evidence="1 2">
    <name type="scientific">Candidatus Rhodoblastus alkanivorans</name>
    <dbReference type="NCBI Taxonomy" id="2954117"/>
    <lineage>
        <taxon>Bacteria</taxon>
        <taxon>Pseudomonadati</taxon>
        <taxon>Pseudomonadota</taxon>
        <taxon>Alphaproteobacteria</taxon>
        <taxon>Hyphomicrobiales</taxon>
        <taxon>Rhodoblastaceae</taxon>
        <taxon>Rhodoblastus</taxon>
    </lineage>
</organism>
<evidence type="ECO:0000313" key="2">
    <source>
        <dbReference type="Proteomes" id="UP001139104"/>
    </source>
</evidence>
<sequence length="143" mass="15806">MKADQRIVERLDWERIYAPLAQAEDSLARLDERLRASPIRQGWIERSHFSDACASLWFDGELAHLEDLVLHDARMDARAPTAELIRAARVLGARRRILSMAPGWALSPDGLVALRSGGFGAAGEEGVIAESSQNPTLSRVEEC</sequence>
<dbReference type="EMBL" id="JAIVFP010000002">
    <property type="protein sequence ID" value="MCI4684912.1"/>
    <property type="molecule type" value="Genomic_DNA"/>
</dbReference>
<proteinExistence type="predicted"/>
<protein>
    <submittedName>
        <fullName evidence="1">Uncharacterized protein</fullName>
    </submittedName>
</protein>
<evidence type="ECO:0000313" key="1">
    <source>
        <dbReference type="EMBL" id="MCI4684912.1"/>
    </source>
</evidence>